<proteinExistence type="predicted"/>
<dbReference type="PATRIC" id="fig|909613.9.peg.393"/>
<evidence type="ECO:0000313" key="1">
    <source>
        <dbReference type="EMBL" id="EWC64257.1"/>
    </source>
</evidence>
<sequence>MTDRSPLLDPLGWPRWLARDAERRRLVEPEALSSIEQSVRDFPAAAFTAGLLPIPLPVERVEKLPRGEVRDTADGVRIRFRAQNTPGETRGWVLGNGLVIGMNQATMRPIHVPVARGDSAALRLDGVVVRALISGWEPYPPPVEVELEQNRSVPTDEYLRRVLAGRGRP</sequence>
<dbReference type="AlphaFoldDB" id="W7J5E1"/>
<dbReference type="RefSeq" id="WP_035278126.1">
    <property type="nucleotide sequence ID" value="NZ_AYXG01000016.1"/>
</dbReference>
<organism evidence="1 2">
    <name type="scientific">Actinokineospora spheciospongiae</name>
    <dbReference type="NCBI Taxonomy" id="909613"/>
    <lineage>
        <taxon>Bacteria</taxon>
        <taxon>Bacillati</taxon>
        <taxon>Actinomycetota</taxon>
        <taxon>Actinomycetes</taxon>
        <taxon>Pseudonocardiales</taxon>
        <taxon>Pseudonocardiaceae</taxon>
        <taxon>Actinokineospora</taxon>
    </lineage>
</organism>
<keyword evidence="2" id="KW-1185">Reference proteome</keyword>
<evidence type="ECO:0000313" key="2">
    <source>
        <dbReference type="Proteomes" id="UP000019277"/>
    </source>
</evidence>
<dbReference type="OrthoDB" id="3690331at2"/>
<comment type="caution">
    <text evidence="1">The sequence shown here is derived from an EMBL/GenBank/DDBJ whole genome shotgun (WGS) entry which is preliminary data.</text>
</comment>
<gene>
    <name evidence="1" type="ORF">UO65_0380</name>
</gene>
<accession>W7J5E1</accession>
<protein>
    <submittedName>
        <fullName evidence="1">Uncharacterized protein</fullName>
    </submittedName>
</protein>
<reference evidence="1 2" key="1">
    <citation type="journal article" date="2014" name="Genome Announc.">
        <title>Draft Genome Sequence of the Antitrypanosomally Active Sponge-Associated Bacterium Actinokineospora sp. Strain EG49.</title>
        <authorList>
            <person name="Harjes J."/>
            <person name="Ryu T."/>
            <person name="Abdelmohsen U.R."/>
            <person name="Moitinho-Silva L."/>
            <person name="Horn H."/>
            <person name="Ravasi T."/>
            <person name="Hentschel U."/>
        </authorList>
    </citation>
    <scope>NUCLEOTIDE SEQUENCE [LARGE SCALE GENOMIC DNA]</scope>
    <source>
        <strain evidence="1 2">EG49</strain>
    </source>
</reference>
<dbReference type="EMBL" id="AYXG01000016">
    <property type="protein sequence ID" value="EWC64257.1"/>
    <property type="molecule type" value="Genomic_DNA"/>
</dbReference>
<dbReference type="STRING" id="909613.UO65_0380"/>
<name>W7J5E1_9PSEU</name>
<dbReference type="Proteomes" id="UP000019277">
    <property type="component" value="Unassembled WGS sequence"/>
</dbReference>